<name>A0A6A5VYK9_9PLEO</name>
<protein>
    <submittedName>
        <fullName evidence="1">Uncharacterized protein</fullName>
    </submittedName>
</protein>
<gene>
    <name evidence="1" type="ORF">P154DRAFT_527050</name>
</gene>
<sequence length="101" mass="11287">MERGEASDPPTLVCVPPLPHSDLDTAALETMSNSDIVNAFSVDIWRYMRRTLSADTITAWGRPNKAIGQTTGGIKLFLKSVLHIFSYFRERRVTYLLGDEG</sequence>
<accession>A0A6A5VYK9</accession>
<proteinExistence type="predicted"/>
<organism evidence="1 2">
    <name type="scientific">Amniculicola lignicola CBS 123094</name>
    <dbReference type="NCBI Taxonomy" id="1392246"/>
    <lineage>
        <taxon>Eukaryota</taxon>
        <taxon>Fungi</taxon>
        <taxon>Dikarya</taxon>
        <taxon>Ascomycota</taxon>
        <taxon>Pezizomycotina</taxon>
        <taxon>Dothideomycetes</taxon>
        <taxon>Pleosporomycetidae</taxon>
        <taxon>Pleosporales</taxon>
        <taxon>Amniculicolaceae</taxon>
        <taxon>Amniculicola</taxon>
    </lineage>
</organism>
<evidence type="ECO:0000313" key="2">
    <source>
        <dbReference type="Proteomes" id="UP000799779"/>
    </source>
</evidence>
<dbReference type="AlphaFoldDB" id="A0A6A5VYK9"/>
<reference evidence="1" key="1">
    <citation type="journal article" date="2020" name="Stud. Mycol.">
        <title>101 Dothideomycetes genomes: a test case for predicting lifestyles and emergence of pathogens.</title>
        <authorList>
            <person name="Haridas S."/>
            <person name="Albert R."/>
            <person name="Binder M."/>
            <person name="Bloem J."/>
            <person name="Labutti K."/>
            <person name="Salamov A."/>
            <person name="Andreopoulos B."/>
            <person name="Baker S."/>
            <person name="Barry K."/>
            <person name="Bills G."/>
            <person name="Bluhm B."/>
            <person name="Cannon C."/>
            <person name="Castanera R."/>
            <person name="Culley D."/>
            <person name="Daum C."/>
            <person name="Ezra D."/>
            <person name="Gonzalez J."/>
            <person name="Henrissat B."/>
            <person name="Kuo A."/>
            <person name="Liang C."/>
            <person name="Lipzen A."/>
            <person name="Lutzoni F."/>
            <person name="Magnuson J."/>
            <person name="Mondo S."/>
            <person name="Nolan M."/>
            <person name="Ohm R."/>
            <person name="Pangilinan J."/>
            <person name="Park H.-J."/>
            <person name="Ramirez L."/>
            <person name="Alfaro M."/>
            <person name="Sun H."/>
            <person name="Tritt A."/>
            <person name="Yoshinaga Y."/>
            <person name="Zwiers L.-H."/>
            <person name="Turgeon B."/>
            <person name="Goodwin S."/>
            <person name="Spatafora J."/>
            <person name="Crous P."/>
            <person name="Grigoriev I."/>
        </authorList>
    </citation>
    <scope>NUCLEOTIDE SEQUENCE</scope>
    <source>
        <strain evidence="1">CBS 123094</strain>
    </source>
</reference>
<keyword evidence="2" id="KW-1185">Reference proteome</keyword>
<dbReference type="EMBL" id="ML977659">
    <property type="protein sequence ID" value="KAF1994490.1"/>
    <property type="molecule type" value="Genomic_DNA"/>
</dbReference>
<evidence type="ECO:0000313" key="1">
    <source>
        <dbReference type="EMBL" id="KAF1994490.1"/>
    </source>
</evidence>
<dbReference type="Proteomes" id="UP000799779">
    <property type="component" value="Unassembled WGS sequence"/>
</dbReference>